<dbReference type="EMBL" id="CP126648">
    <property type="protein sequence ID" value="WJZ80769.1"/>
    <property type="molecule type" value="Genomic_DNA"/>
</dbReference>
<dbReference type="CDD" id="cd00609">
    <property type="entry name" value="AAT_like"/>
    <property type="match status" value="1"/>
</dbReference>
<dbReference type="Gene3D" id="3.90.1150.10">
    <property type="entry name" value="Aspartate Aminotransferase, domain 1"/>
    <property type="match status" value="1"/>
</dbReference>
<dbReference type="InterPro" id="IPR015422">
    <property type="entry name" value="PyrdxlP-dep_Trfase_small"/>
</dbReference>
<evidence type="ECO:0000256" key="3">
    <source>
        <dbReference type="ARBA" id="ARBA00004991"/>
    </source>
</evidence>
<keyword evidence="6" id="KW-0746">Sphingolipid metabolism</keyword>
<evidence type="ECO:0000259" key="7">
    <source>
        <dbReference type="Pfam" id="PF04864"/>
    </source>
</evidence>
<evidence type="ECO:0000313" key="9">
    <source>
        <dbReference type="Proteomes" id="UP001227230"/>
    </source>
</evidence>
<dbReference type="InterPro" id="IPR015424">
    <property type="entry name" value="PyrdxlP-dep_Trfase"/>
</dbReference>
<dbReference type="PANTHER" id="PTHR43795:SF15">
    <property type="entry name" value="TRYPTOPHAN AMINOTRANSFERASE-RELATED PROTEIN 1"/>
    <property type="match status" value="1"/>
</dbReference>
<sequence>MATMTVKMSREEPAVSYASRYSLPAEPKENDTKSNLCSGPVILLSHGDPTGFKPFWRSVGDKCKVTIDSCDFMSYLTDTGTVCWFLEKELEEAIRQLHRTVGNAVTDDRHILVGTGSTQLYHAALYALTSPGGPEPVNVVSAVPYYSSYPEETNFLCSALYKWAGDAYTFDKEGPYIELVTMPNNPDGQVRGPTVNRNDGKLIHDLAYYWPQYTPITAQADYDIMLFTFSKSMGHAGSRIGWAVVKDKDVAIKMTKYIELNSIGVSRESQHRAAKILGAVSDSSQCIGANFFEYGKSLMAERWTKIREVISRSRLFSLPKYMEEYCQFSGEDTEPHPAFAWLKCNNDIEDLEIFLRRYKIMGRGGSLFGSDPKHVRVSMLGDEETFNLFLERLSSIQDTITNSNGNGIKFDELERKQIR</sequence>
<evidence type="ECO:0000313" key="8">
    <source>
        <dbReference type="EMBL" id="WJZ80769.1"/>
    </source>
</evidence>
<accession>A0ABY9BDI2</accession>
<evidence type="ECO:0000256" key="6">
    <source>
        <dbReference type="ARBA" id="ARBA00022919"/>
    </source>
</evidence>
<protein>
    <recommendedName>
        <fullName evidence="7">Alliinase C-terminal domain-containing protein</fullName>
    </recommendedName>
</protein>
<dbReference type="InterPro" id="IPR050478">
    <property type="entry name" value="Ethylene_sulfur-biosynth"/>
</dbReference>
<keyword evidence="6" id="KW-0443">Lipid metabolism</keyword>
<reference evidence="8 9" key="1">
    <citation type="journal article" date="2023" name="Hortic Res">
        <title>The complete reference genome for grapevine (Vitis vinifera L.) genetics and breeding.</title>
        <authorList>
            <person name="Shi X."/>
            <person name="Cao S."/>
            <person name="Wang X."/>
            <person name="Huang S."/>
            <person name="Wang Y."/>
            <person name="Liu Z."/>
            <person name="Liu W."/>
            <person name="Leng X."/>
            <person name="Peng Y."/>
            <person name="Wang N."/>
            <person name="Wang Y."/>
            <person name="Ma Z."/>
            <person name="Xu X."/>
            <person name="Zhang F."/>
            <person name="Xue H."/>
            <person name="Zhong H."/>
            <person name="Wang Y."/>
            <person name="Zhang K."/>
            <person name="Velt A."/>
            <person name="Avia K."/>
            <person name="Holtgrawe D."/>
            <person name="Grimplet J."/>
            <person name="Matus J.T."/>
            <person name="Ware D."/>
            <person name="Wu X."/>
            <person name="Wang H."/>
            <person name="Liu C."/>
            <person name="Fang Y."/>
            <person name="Rustenholz C."/>
            <person name="Cheng Z."/>
            <person name="Xiao H."/>
            <person name="Zhou Y."/>
        </authorList>
    </citation>
    <scope>NUCLEOTIDE SEQUENCE [LARGE SCALE GENOMIC DNA]</scope>
    <source>
        <strain evidence="9">cv. Pinot noir / PN40024</strain>
        <tissue evidence="8">Leaf</tissue>
    </source>
</reference>
<dbReference type="InterPro" id="IPR015421">
    <property type="entry name" value="PyrdxlP-dep_Trfase_major"/>
</dbReference>
<dbReference type="Gene3D" id="3.40.640.10">
    <property type="entry name" value="Type I PLP-dependent aspartate aminotransferase-like (Major domain)"/>
    <property type="match status" value="1"/>
</dbReference>
<dbReference type="InterPro" id="IPR006948">
    <property type="entry name" value="Alliinase_C"/>
</dbReference>
<evidence type="ECO:0000256" key="4">
    <source>
        <dbReference type="ARBA" id="ARBA00006312"/>
    </source>
</evidence>
<organism evidence="8 9">
    <name type="scientific">Vitis vinifera</name>
    <name type="common">Grape</name>
    <dbReference type="NCBI Taxonomy" id="29760"/>
    <lineage>
        <taxon>Eukaryota</taxon>
        <taxon>Viridiplantae</taxon>
        <taxon>Streptophyta</taxon>
        <taxon>Embryophyta</taxon>
        <taxon>Tracheophyta</taxon>
        <taxon>Spermatophyta</taxon>
        <taxon>Magnoliopsida</taxon>
        <taxon>eudicotyledons</taxon>
        <taxon>Gunneridae</taxon>
        <taxon>Pentapetalae</taxon>
        <taxon>rosids</taxon>
        <taxon>Vitales</taxon>
        <taxon>Vitaceae</taxon>
        <taxon>Viteae</taxon>
        <taxon>Vitis</taxon>
    </lineage>
</organism>
<comment type="pathway">
    <text evidence="3">Sphingolipid metabolism.</text>
</comment>
<dbReference type="SUPFAM" id="SSF53383">
    <property type="entry name" value="PLP-dependent transferases"/>
    <property type="match status" value="1"/>
</dbReference>
<dbReference type="Proteomes" id="UP001227230">
    <property type="component" value="Chromosome 1"/>
</dbReference>
<proteinExistence type="inferred from homology"/>
<evidence type="ECO:0000256" key="1">
    <source>
        <dbReference type="ARBA" id="ARBA00004389"/>
    </source>
</evidence>
<dbReference type="PROSITE" id="PS00599">
    <property type="entry name" value="AA_TRANSFER_CLASS_2"/>
    <property type="match status" value="1"/>
</dbReference>
<keyword evidence="9" id="KW-1185">Reference proteome</keyword>
<dbReference type="PANTHER" id="PTHR43795">
    <property type="entry name" value="BIFUNCTIONAL ASPARTATE AMINOTRANSFERASE AND GLUTAMATE/ASPARTATE-PREPHENATE AMINOTRANSFERASE-RELATED"/>
    <property type="match status" value="1"/>
</dbReference>
<feature type="domain" description="Alliinase C-terminal" evidence="7">
    <location>
        <begin position="44"/>
        <end position="396"/>
    </location>
</feature>
<comment type="pathway">
    <text evidence="2">Lipid metabolism; sphingolipid metabolism.</text>
</comment>
<evidence type="ECO:0000256" key="2">
    <source>
        <dbReference type="ARBA" id="ARBA00004760"/>
    </source>
</evidence>
<keyword evidence="5" id="KW-0663">Pyridoxal phosphate</keyword>
<evidence type="ECO:0000256" key="5">
    <source>
        <dbReference type="ARBA" id="ARBA00022898"/>
    </source>
</evidence>
<comment type="similarity">
    <text evidence="4">Belongs to the alliinase family.</text>
</comment>
<name>A0ABY9BDI2_VITVI</name>
<gene>
    <name evidence="8" type="ORF">VitviT2T_000659</name>
</gene>
<comment type="subcellular location">
    <subcellularLocation>
        <location evidence="1">Endoplasmic reticulum membrane</location>
        <topology evidence="1">Single-pass membrane protein</topology>
    </subcellularLocation>
</comment>
<dbReference type="Pfam" id="PF04864">
    <property type="entry name" value="Alliinase_C"/>
    <property type="match status" value="1"/>
</dbReference>
<dbReference type="InterPro" id="IPR001917">
    <property type="entry name" value="Aminotrans_II_pyridoxalP_BS"/>
</dbReference>